<dbReference type="AlphaFoldDB" id="A0A8J3YAT1"/>
<sequence>MTNRWESAVDRQIREAQERGEWDGLSGLGKPLPGAGGEYDEDWWVRDWVRREEVTGVLPATLTLRRELEDLPATVDRLRTEAQVRAAVAALNERIARNRRGHLGGPPVLLRDLDADAVVAGWRERR</sequence>
<keyword evidence="3" id="KW-1185">Reference proteome</keyword>
<comment type="caution">
    <text evidence="2">The sequence shown here is derived from an EMBL/GenBank/DDBJ whole genome shotgun (WGS) entry which is preliminary data.</text>
</comment>
<organism evidence="2 3">
    <name type="scientific">Spirilliplanes yamanashiensis</name>
    <dbReference type="NCBI Taxonomy" id="42233"/>
    <lineage>
        <taxon>Bacteria</taxon>
        <taxon>Bacillati</taxon>
        <taxon>Actinomycetota</taxon>
        <taxon>Actinomycetes</taxon>
        <taxon>Micromonosporales</taxon>
        <taxon>Micromonosporaceae</taxon>
        <taxon>Spirilliplanes</taxon>
    </lineage>
</organism>
<evidence type="ECO:0000313" key="2">
    <source>
        <dbReference type="EMBL" id="GIJ04343.1"/>
    </source>
</evidence>
<evidence type="ECO:0000259" key="1">
    <source>
        <dbReference type="Pfam" id="PF09350"/>
    </source>
</evidence>
<protein>
    <submittedName>
        <fullName evidence="2">DUF1992 domain-containing protein</fullName>
    </submittedName>
</protein>
<feature type="domain" description="DnaJ homologue subfamily C member 28 conserved" evidence="1">
    <location>
        <begin position="9"/>
        <end position="75"/>
    </location>
</feature>
<dbReference type="EMBL" id="BOOY01000027">
    <property type="protein sequence ID" value="GIJ04343.1"/>
    <property type="molecule type" value="Genomic_DNA"/>
</dbReference>
<dbReference type="RefSeq" id="WP_203939587.1">
    <property type="nucleotide sequence ID" value="NZ_BAAAGJ010000005.1"/>
</dbReference>
<reference evidence="2" key="1">
    <citation type="submission" date="2021-01" db="EMBL/GenBank/DDBJ databases">
        <title>Whole genome shotgun sequence of Spirilliplanes yamanashiensis NBRC 15828.</title>
        <authorList>
            <person name="Komaki H."/>
            <person name="Tamura T."/>
        </authorList>
    </citation>
    <scope>NUCLEOTIDE SEQUENCE</scope>
    <source>
        <strain evidence="2">NBRC 15828</strain>
    </source>
</reference>
<dbReference type="Pfam" id="PF09350">
    <property type="entry name" value="DJC28_CD"/>
    <property type="match status" value="1"/>
</dbReference>
<gene>
    <name evidence="2" type="ORF">Sya03_36950</name>
</gene>
<dbReference type="InterPro" id="IPR018961">
    <property type="entry name" value="DnaJ_homolog_subfam-C_membr-28"/>
</dbReference>
<dbReference type="Proteomes" id="UP000652013">
    <property type="component" value="Unassembled WGS sequence"/>
</dbReference>
<accession>A0A8J3YAT1</accession>
<proteinExistence type="predicted"/>
<evidence type="ECO:0000313" key="3">
    <source>
        <dbReference type="Proteomes" id="UP000652013"/>
    </source>
</evidence>
<name>A0A8J3YAT1_9ACTN</name>